<dbReference type="SMART" id="SM00490">
    <property type="entry name" value="HELICc"/>
    <property type="match status" value="1"/>
</dbReference>
<evidence type="ECO:0000259" key="10">
    <source>
        <dbReference type="PROSITE" id="PS51194"/>
    </source>
</evidence>
<protein>
    <recommendedName>
        <fullName evidence="1">RNA helicase</fullName>
        <ecNumber evidence="1">3.6.4.13</ecNumber>
    </recommendedName>
</protein>
<accession>A0A3M7ST85</accession>
<dbReference type="Pfam" id="PF00271">
    <property type="entry name" value="Helicase_C"/>
    <property type="match status" value="1"/>
</dbReference>
<dbReference type="PROSITE" id="PS00039">
    <property type="entry name" value="DEAD_ATP_HELICASE"/>
    <property type="match status" value="1"/>
</dbReference>
<dbReference type="InterPro" id="IPR014001">
    <property type="entry name" value="Helicase_ATP-bd"/>
</dbReference>
<feature type="compositionally biased region" description="Basic and acidic residues" evidence="8">
    <location>
        <begin position="227"/>
        <end position="258"/>
    </location>
</feature>
<evidence type="ECO:0000256" key="4">
    <source>
        <dbReference type="ARBA" id="ARBA00022806"/>
    </source>
</evidence>
<dbReference type="SMART" id="SM00487">
    <property type="entry name" value="DEXDc"/>
    <property type="match status" value="1"/>
</dbReference>
<feature type="compositionally biased region" description="Basic and acidic residues" evidence="8">
    <location>
        <begin position="187"/>
        <end position="218"/>
    </location>
</feature>
<evidence type="ECO:0000259" key="9">
    <source>
        <dbReference type="PROSITE" id="PS51192"/>
    </source>
</evidence>
<evidence type="ECO:0000256" key="2">
    <source>
        <dbReference type="ARBA" id="ARBA00022741"/>
    </source>
</evidence>
<dbReference type="EC" id="3.6.4.13" evidence="1"/>
<keyword evidence="13" id="KW-1185">Reference proteome</keyword>
<dbReference type="Pfam" id="PF00270">
    <property type="entry name" value="DEAD"/>
    <property type="match status" value="1"/>
</dbReference>
<evidence type="ECO:0000256" key="5">
    <source>
        <dbReference type="ARBA" id="ARBA00022840"/>
    </source>
</evidence>
<name>A0A3M7ST85_BRAPC</name>
<dbReference type="InterPro" id="IPR000629">
    <property type="entry name" value="RNA-helicase_DEAD-box_CS"/>
</dbReference>
<evidence type="ECO:0000259" key="11">
    <source>
        <dbReference type="PROSITE" id="PS51195"/>
    </source>
</evidence>
<dbReference type="GO" id="GO:0005524">
    <property type="term" value="F:ATP binding"/>
    <property type="evidence" value="ECO:0007669"/>
    <property type="project" value="UniProtKB-KW"/>
</dbReference>
<comment type="caution">
    <text evidence="12">The sequence shown here is derived from an EMBL/GenBank/DDBJ whole genome shotgun (WGS) entry which is preliminary data.</text>
</comment>
<keyword evidence="2" id="KW-0547">Nucleotide-binding</keyword>
<feature type="compositionally biased region" description="Low complexity" evidence="8">
    <location>
        <begin position="803"/>
        <end position="815"/>
    </location>
</feature>
<proteinExistence type="predicted"/>
<dbReference type="GO" id="GO:0003676">
    <property type="term" value="F:nucleic acid binding"/>
    <property type="evidence" value="ECO:0007669"/>
    <property type="project" value="InterPro"/>
</dbReference>
<keyword evidence="5" id="KW-0067">ATP-binding</keyword>
<evidence type="ECO:0000256" key="1">
    <source>
        <dbReference type="ARBA" id="ARBA00012552"/>
    </source>
</evidence>
<feature type="domain" description="DEAD-box RNA helicase Q" evidence="11">
    <location>
        <begin position="388"/>
        <end position="416"/>
    </location>
</feature>
<evidence type="ECO:0000256" key="8">
    <source>
        <dbReference type="SAM" id="MobiDB-lite"/>
    </source>
</evidence>
<feature type="compositionally biased region" description="Basic and acidic residues" evidence="8">
    <location>
        <begin position="267"/>
        <end position="323"/>
    </location>
</feature>
<evidence type="ECO:0000256" key="6">
    <source>
        <dbReference type="ARBA" id="ARBA00047984"/>
    </source>
</evidence>
<dbReference type="OrthoDB" id="196131at2759"/>
<feature type="compositionally biased region" description="Basic and acidic residues" evidence="8">
    <location>
        <begin position="1"/>
        <end position="10"/>
    </location>
</feature>
<evidence type="ECO:0000313" key="13">
    <source>
        <dbReference type="Proteomes" id="UP000276133"/>
    </source>
</evidence>
<dbReference type="Proteomes" id="UP000276133">
    <property type="component" value="Unassembled WGS sequence"/>
</dbReference>
<dbReference type="PANTHER" id="PTHR47958">
    <property type="entry name" value="ATP-DEPENDENT RNA HELICASE DBP3"/>
    <property type="match status" value="1"/>
</dbReference>
<feature type="short sequence motif" description="Q motif" evidence="7">
    <location>
        <begin position="388"/>
        <end position="416"/>
    </location>
</feature>
<feature type="domain" description="Helicase C-terminal" evidence="10">
    <location>
        <begin position="613"/>
        <end position="776"/>
    </location>
</feature>
<gene>
    <name evidence="12" type="ORF">BpHYR1_041643</name>
</gene>
<keyword evidence="4 12" id="KW-0347">Helicase</keyword>
<evidence type="ECO:0000256" key="7">
    <source>
        <dbReference type="PROSITE-ProRule" id="PRU00552"/>
    </source>
</evidence>
<dbReference type="InterPro" id="IPR011545">
    <property type="entry name" value="DEAD/DEAH_box_helicase_dom"/>
</dbReference>
<dbReference type="InterPro" id="IPR027417">
    <property type="entry name" value="P-loop_NTPase"/>
</dbReference>
<dbReference type="InterPro" id="IPR014014">
    <property type="entry name" value="RNA_helicase_DEAD_Q_motif"/>
</dbReference>
<dbReference type="AlphaFoldDB" id="A0A3M7ST85"/>
<sequence length="822" mass="92846">MEENWEKDLESETSISFKPKEENFQFSDLPKRPTGRGRPNFNKPIELKKPGQLDLNNNVEDEKQTFGFGKAESTELNVQKLSADDGEQKSFGSVRRTEESEENWNEFNKNDENSEPNERKGFSSFKRNNESENGERKPFQKFDNDRNFSRRNQENGDGENRGFKFGNRNENGDGERRSFNKGFGNRDGNENGDGERRSFNKGFGNRDRNENGDGERRSFNKGFGNRDGNENGDGERRSFNKGFGNRDRNENGDGERRSFNKGFGNRDGNENGDGERRSFNKGFGNRDRNENGDGERRSFNKGFGNRDENENGERGQFRKRDDQNGGFGNDANKGENEPAKKEKYIPTDVEETEETLFTTVAAGVNFNKQIEIKAELSGNGSEEIKPIMSFDEAKFSELLLENINKTKYKIPTAVQKYSIPIILQRRDLMACAQTGSGKTAAFVLPILKNILEDGIESSQLSGIQQPQALILSPTRELALQILHECKKFSHGSIIQTQILYGGVFFGYQMGNVEKGCNILVATPGRLLHVIESNKISLEKVKYFVLDEADRMLDMGFEKAVRDILEKGKVKEKSNRCTFMFSATFPDEIQRLAQDFLNDYLFLAVGQVGGANTDVEQSVYKVTKFEKRDKCIEILDQIGNERTMIFVEHKKEADVNAFFLIQKGYPATSIHGDRLQSQRESALREFKNGSKNILVCTAVAARGLDIEKVNHVINFDMPSTIDEYVHRIGRTGRCGNLGKSISFFDPENENDQKLARPLVRILSQAGQDVPEWLSSFSECSVGNSASANARATDLRSKFDRMSVESKPSAFSAPSAPAEEESWD</sequence>
<dbReference type="InterPro" id="IPR001650">
    <property type="entry name" value="Helicase_C-like"/>
</dbReference>
<dbReference type="STRING" id="10195.A0A3M7ST85"/>
<dbReference type="SUPFAM" id="SSF52540">
    <property type="entry name" value="P-loop containing nucleoside triphosphate hydrolases"/>
    <property type="match status" value="1"/>
</dbReference>
<evidence type="ECO:0000313" key="12">
    <source>
        <dbReference type="EMBL" id="RNA38966.1"/>
    </source>
</evidence>
<feature type="region of interest" description="Disordered" evidence="8">
    <location>
        <begin position="799"/>
        <end position="822"/>
    </location>
</feature>
<feature type="compositionally biased region" description="Basic and acidic residues" evidence="8">
    <location>
        <begin position="108"/>
        <end position="162"/>
    </location>
</feature>
<dbReference type="PROSITE" id="PS51194">
    <property type="entry name" value="HELICASE_CTER"/>
    <property type="match status" value="1"/>
</dbReference>
<dbReference type="PROSITE" id="PS51195">
    <property type="entry name" value="Q_MOTIF"/>
    <property type="match status" value="1"/>
</dbReference>
<dbReference type="GO" id="GO:0003724">
    <property type="term" value="F:RNA helicase activity"/>
    <property type="evidence" value="ECO:0007669"/>
    <property type="project" value="UniProtKB-EC"/>
</dbReference>
<dbReference type="EMBL" id="REGN01000798">
    <property type="protein sequence ID" value="RNA38966.1"/>
    <property type="molecule type" value="Genomic_DNA"/>
</dbReference>
<comment type="catalytic activity">
    <reaction evidence="6">
        <text>ATP + H2O = ADP + phosphate + H(+)</text>
        <dbReference type="Rhea" id="RHEA:13065"/>
        <dbReference type="ChEBI" id="CHEBI:15377"/>
        <dbReference type="ChEBI" id="CHEBI:15378"/>
        <dbReference type="ChEBI" id="CHEBI:30616"/>
        <dbReference type="ChEBI" id="CHEBI:43474"/>
        <dbReference type="ChEBI" id="CHEBI:456216"/>
        <dbReference type="EC" id="3.6.4.13"/>
    </reaction>
</comment>
<feature type="compositionally biased region" description="Basic and acidic residues" evidence="8">
    <location>
        <begin position="332"/>
        <end position="345"/>
    </location>
</feature>
<keyword evidence="3" id="KW-0378">Hydrolase</keyword>
<dbReference type="FunFam" id="3.40.50.300:FF:000008">
    <property type="entry name" value="ATP-dependent RNA helicase RhlB"/>
    <property type="match status" value="1"/>
</dbReference>
<dbReference type="Gene3D" id="3.40.50.300">
    <property type="entry name" value="P-loop containing nucleotide triphosphate hydrolases"/>
    <property type="match status" value="2"/>
</dbReference>
<dbReference type="CDD" id="cd18787">
    <property type="entry name" value="SF2_C_DEAD"/>
    <property type="match status" value="1"/>
</dbReference>
<dbReference type="PROSITE" id="PS51192">
    <property type="entry name" value="HELICASE_ATP_BIND_1"/>
    <property type="match status" value="1"/>
</dbReference>
<dbReference type="GO" id="GO:0016787">
    <property type="term" value="F:hydrolase activity"/>
    <property type="evidence" value="ECO:0007669"/>
    <property type="project" value="UniProtKB-KW"/>
</dbReference>
<reference evidence="12 13" key="1">
    <citation type="journal article" date="2018" name="Sci. Rep.">
        <title>Genomic signatures of local adaptation to the degree of environmental predictability in rotifers.</title>
        <authorList>
            <person name="Franch-Gras L."/>
            <person name="Hahn C."/>
            <person name="Garcia-Roger E.M."/>
            <person name="Carmona M.J."/>
            <person name="Serra M."/>
            <person name="Gomez A."/>
        </authorList>
    </citation>
    <scope>NUCLEOTIDE SEQUENCE [LARGE SCALE GENOMIC DNA]</scope>
    <source>
        <strain evidence="12">HYR1</strain>
    </source>
</reference>
<feature type="domain" description="Helicase ATP-binding" evidence="9">
    <location>
        <begin position="419"/>
        <end position="602"/>
    </location>
</feature>
<evidence type="ECO:0000256" key="3">
    <source>
        <dbReference type="ARBA" id="ARBA00022801"/>
    </source>
</evidence>
<organism evidence="12 13">
    <name type="scientific">Brachionus plicatilis</name>
    <name type="common">Marine rotifer</name>
    <name type="synonym">Brachionus muelleri</name>
    <dbReference type="NCBI Taxonomy" id="10195"/>
    <lineage>
        <taxon>Eukaryota</taxon>
        <taxon>Metazoa</taxon>
        <taxon>Spiralia</taxon>
        <taxon>Gnathifera</taxon>
        <taxon>Rotifera</taxon>
        <taxon>Eurotatoria</taxon>
        <taxon>Monogononta</taxon>
        <taxon>Pseudotrocha</taxon>
        <taxon>Ploima</taxon>
        <taxon>Brachionidae</taxon>
        <taxon>Brachionus</taxon>
    </lineage>
</organism>
<feature type="region of interest" description="Disordered" evidence="8">
    <location>
        <begin position="1"/>
        <end position="350"/>
    </location>
</feature>
<dbReference type="FunFam" id="3.40.50.300:FF:000397">
    <property type="entry name" value="Probable ATP-dependent RNA helicase DDX4"/>
    <property type="match status" value="1"/>
</dbReference>